<gene>
    <name evidence="1" type="ORF">COEU31_20550</name>
</gene>
<accession>A0AAI9K5T6</accession>
<dbReference type="AlphaFoldDB" id="A0AAI9K5T6"/>
<dbReference type="RefSeq" id="WP_055224376.1">
    <property type="nucleotide sequence ID" value="NZ_BLYL01000013.1"/>
</dbReference>
<proteinExistence type="predicted"/>
<reference evidence="1" key="1">
    <citation type="submission" date="2020-06" db="EMBL/GenBank/DDBJ databases">
        <title>Characterization of fructooligosaccharide metabolism and fructooligosaccharide-degrading enzymes in human commensal butyrate producers.</title>
        <authorList>
            <person name="Tanno H."/>
            <person name="Fujii T."/>
            <person name="Hirano K."/>
            <person name="Maeno S."/>
            <person name="Tonozuka T."/>
            <person name="Sakamoto M."/>
            <person name="Ohkuma M."/>
            <person name="Tochio T."/>
            <person name="Endo A."/>
        </authorList>
    </citation>
    <scope>NUCLEOTIDE SEQUENCE</scope>
    <source>
        <strain evidence="1">JCM 31265</strain>
    </source>
</reference>
<dbReference type="Proteomes" id="UP000660047">
    <property type="component" value="Unassembled WGS sequence"/>
</dbReference>
<comment type="caution">
    <text evidence="1">The sequence shown here is derived from an EMBL/GenBank/DDBJ whole genome shotgun (WGS) entry which is preliminary data.</text>
</comment>
<evidence type="ECO:0000313" key="1">
    <source>
        <dbReference type="EMBL" id="GFO95009.1"/>
    </source>
</evidence>
<organism evidence="1 2">
    <name type="scientific">Coprococcus eutactus</name>
    <dbReference type="NCBI Taxonomy" id="33043"/>
    <lineage>
        <taxon>Bacteria</taxon>
        <taxon>Bacillati</taxon>
        <taxon>Bacillota</taxon>
        <taxon>Clostridia</taxon>
        <taxon>Lachnospirales</taxon>
        <taxon>Lachnospiraceae</taxon>
        <taxon>Coprococcus</taxon>
    </lineage>
</organism>
<dbReference type="EMBL" id="BLYL01000013">
    <property type="protein sequence ID" value="GFO95009.1"/>
    <property type="molecule type" value="Genomic_DNA"/>
</dbReference>
<protein>
    <submittedName>
        <fullName evidence="1">Uncharacterized protein</fullName>
    </submittedName>
</protein>
<evidence type="ECO:0000313" key="2">
    <source>
        <dbReference type="Proteomes" id="UP000660047"/>
    </source>
</evidence>
<sequence length="243" mass="28123">MLIKNTYISIKYKRVDNLKKNYFINEDILKDHFNEATVLPIPDDAPLEIPRIIIKSLNEHSQLNISPIAATLQINYNDGFEKDWKKCEQYIQQKMKIVFSFLNILTNNEYQYIGVITEVLLDEYMRDGTQILARNLLKNNDYSSIYDLNIRYTFVEKHNIFVNIMLQNARLFKNGIETDAAGSLSVDNQEAESIGAVIDINDRYGYNTCNDYKTDSSKLDSIITEMTIVMESKLKGLLEEGAY</sequence>
<name>A0AAI9K5T6_9FIRM</name>